<comment type="similarity">
    <text evidence="4">Belongs to the vezatin family.</text>
</comment>
<reference evidence="17" key="2">
    <citation type="submission" date="2019-10" db="EMBL/GenBank/DDBJ databases">
        <title>Conservation and host-specific expression of non-tandemly repeated heterogenous ribosome RNA gene in arbuscular mycorrhizal fungi.</title>
        <authorList>
            <person name="Maeda T."/>
            <person name="Kobayashi Y."/>
            <person name="Nakagawa T."/>
            <person name="Ezawa T."/>
            <person name="Yamaguchi K."/>
            <person name="Bino T."/>
            <person name="Nishimoto Y."/>
            <person name="Shigenobu S."/>
            <person name="Kawaguchi M."/>
        </authorList>
    </citation>
    <scope>NUCLEOTIDE SEQUENCE</scope>
    <source>
        <strain evidence="17">HR1</strain>
    </source>
</reference>
<dbReference type="PANTHER" id="PTHR15989:SF5">
    <property type="entry name" value="VEZATIN"/>
    <property type="match status" value="1"/>
</dbReference>
<evidence type="ECO:0000313" key="17">
    <source>
        <dbReference type="EMBL" id="GES94552.1"/>
    </source>
</evidence>
<evidence type="ECO:0000256" key="13">
    <source>
        <dbReference type="SAM" id="MobiDB-lite"/>
    </source>
</evidence>
<evidence type="ECO:0000256" key="9">
    <source>
        <dbReference type="ARBA" id="ARBA00022989"/>
    </source>
</evidence>
<evidence type="ECO:0000256" key="5">
    <source>
        <dbReference type="ARBA" id="ARBA00018125"/>
    </source>
</evidence>
<dbReference type="InterPro" id="IPR026858">
    <property type="entry name" value="Vezatin"/>
</dbReference>
<comment type="subcellular location">
    <subcellularLocation>
        <location evidence="2">Cell junction</location>
        <location evidence="2">Adherens junction</location>
    </subcellularLocation>
    <subcellularLocation>
        <location evidence="3">Cell membrane</location>
        <topology evidence="3">Multi-pass membrane protein</topology>
    </subcellularLocation>
    <subcellularLocation>
        <location evidence="1">Nucleus</location>
    </subcellularLocation>
</comment>
<proteinExistence type="inferred from homology"/>
<keyword evidence="12" id="KW-0539">Nucleus</keyword>
<evidence type="ECO:0000256" key="11">
    <source>
        <dbReference type="ARBA" id="ARBA00023136"/>
    </source>
</evidence>
<evidence type="ECO:0000256" key="3">
    <source>
        <dbReference type="ARBA" id="ARBA00004651"/>
    </source>
</evidence>
<evidence type="ECO:0000256" key="10">
    <source>
        <dbReference type="ARBA" id="ARBA00023054"/>
    </source>
</evidence>
<evidence type="ECO:0000256" key="7">
    <source>
        <dbReference type="ARBA" id="ARBA00022692"/>
    </source>
</evidence>
<dbReference type="GO" id="GO:0005634">
    <property type="term" value="C:nucleus"/>
    <property type="evidence" value="ECO:0007669"/>
    <property type="project" value="UniProtKB-SubCell"/>
</dbReference>
<organism evidence="16 18">
    <name type="scientific">Rhizophagus clarus</name>
    <dbReference type="NCBI Taxonomy" id="94130"/>
    <lineage>
        <taxon>Eukaryota</taxon>
        <taxon>Fungi</taxon>
        <taxon>Fungi incertae sedis</taxon>
        <taxon>Mucoromycota</taxon>
        <taxon>Glomeromycotina</taxon>
        <taxon>Glomeromycetes</taxon>
        <taxon>Glomerales</taxon>
        <taxon>Glomeraceae</taxon>
        <taxon>Rhizophagus</taxon>
    </lineage>
</organism>
<keyword evidence="6" id="KW-1003">Cell membrane</keyword>
<dbReference type="Proteomes" id="UP000615446">
    <property type="component" value="Unassembled WGS sequence"/>
</dbReference>
<keyword evidence="9 14" id="KW-1133">Transmembrane helix</keyword>
<evidence type="ECO:0000259" key="15">
    <source>
        <dbReference type="Pfam" id="PF12632"/>
    </source>
</evidence>
<evidence type="ECO:0000256" key="1">
    <source>
        <dbReference type="ARBA" id="ARBA00004123"/>
    </source>
</evidence>
<sequence>MAESIIYEDTPFAEYLAEIGSKEELTKQPELFELERQFSQHSEAEVNFIARFTYDTIDYLKEAFSTALPIQEENQFEERFKYLLCTSHLLNDTLSIYFYDSKKPSTTEHREAGLYAGGLSRRNFEVLFSAVIGLTIVFLTWLIHDAEAKDFRTTMIRLPAAFLLAMFASFFLYRRMRRRAVKTLYNSALHYMEALVYNCQNLDLKINKALIMIQEIELVSRGYRLSMPLSPISRIEQNSNNRRCLALRETVYNILQEAFLTYHNAIVVMKPEISNHNLNIMYNMYNIVPCNEDDEWITDENDKHSLENLKLCFQKMHTKRRECLCHFLALDVMTPGRDSHRRDYESHWAAVNNHLNNLSVVTGLFLDRVIVASASELYTIPSSKQDFMSQPSPAIITNKKLKSYLHRLACVEQHIRGIQAKLYICNEDARKLYETEGATSENEKECLMNQYESISKDFTYIFQEWEEGKKVLKEMMDPIPRDPDSIGSHQSLVEEVEIPKNNKNEPIESSSEKPLIDWTQTNEPLDVPAQVFEAEAEPEVIKKKLTREERIAIQKAKRTEEAKARSVRQDSERMVHELKDVLVRRKPMDYESEILKSSSEEPERIQLHGSRVAVATN</sequence>
<dbReference type="EMBL" id="BLAL01000236">
    <property type="protein sequence ID" value="GES94552.1"/>
    <property type="molecule type" value="Genomic_DNA"/>
</dbReference>
<evidence type="ECO:0000256" key="4">
    <source>
        <dbReference type="ARBA" id="ARBA00007245"/>
    </source>
</evidence>
<feature type="transmembrane region" description="Helical" evidence="14">
    <location>
        <begin position="124"/>
        <end position="143"/>
    </location>
</feature>
<feature type="region of interest" description="Disordered" evidence="13">
    <location>
        <begin position="594"/>
        <end position="617"/>
    </location>
</feature>
<dbReference type="AlphaFoldDB" id="A0A2Z6S643"/>
<dbReference type="GO" id="GO:0098609">
    <property type="term" value="P:cell-cell adhesion"/>
    <property type="evidence" value="ECO:0007669"/>
    <property type="project" value="InterPro"/>
</dbReference>
<keyword evidence="18" id="KW-1185">Reference proteome</keyword>
<keyword evidence="11 14" id="KW-0472">Membrane</keyword>
<dbReference type="Proteomes" id="UP000247702">
    <property type="component" value="Unassembled WGS sequence"/>
</dbReference>
<dbReference type="PANTHER" id="PTHR15989">
    <property type="entry name" value="VEZATIN"/>
    <property type="match status" value="1"/>
</dbReference>
<feature type="transmembrane region" description="Helical" evidence="14">
    <location>
        <begin position="155"/>
        <end position="173"/>
    </location>
</feature>
<accession>A0A2Z6S643</accession>
<reference evidence="16 18" key="1">
    <citation type="submission" date="2017-11" db="EMBL/GenBank/DDBJ databases">
        <title>The genome of Rhizophagus clarus HR1 reveals common genetic basis of auxotrophy among arbuscular mycorrhizal fungi.</title>
        <authorList>
            <person name="Kobayashi Y."/>
        </authorList>
    </citation>
    <scope>NUCLEOTIDE SEQUENCE [LARGE SCALE GENOMIC DNA]</scope>
    <source>
        <strain evidence="16 18">HR1</strain>
    </source>
</reference>
<evidence type="ECO:0000256" key="12">
    <source>
        <dbReference type="ARBA" id="ARBA00023242"/>
    </source>
</evidence>
<evidence type="ECO:0000313" key="16">
    <source>
        <dbReference type="EMBL" id="GBC10844.1"/>
    </source>
</evidence>
<dbReference type="STRING" id="94130.A0A2Z6S643"/>
<evidence type="ECO:0000313" key="18">
    <source>
        <dbReference type="Proteomes" id="UP000247702"/>
    </source>
</evidence>
<evidence type="ECO:0000256" key="6">
    <source>
        <dbReference type="ARBA" id="ARBA00022475"/>
    </source>
</evidence>
<dbReference type="EMBL" id="BEXD01004420">
    <property type="protein sequence ID" value="GBC10844.1"/>
    <property type="molecule type" value="Genomic_DNA"/>
</dbReference>
<gene>
    <name evidence="17" type="ORF">RCL2_002128900</name>
    <name evidence="16" type="ORF">RclHR1_09950008</name>
</gene>
<keyword evidence="10" id="KW-0175">Coiled coil</keyword>
<feature type="domain" description="Myosin-binding" evidence="15">
    <location>
        <begin position="136"/>
        <end position="422"/>
    </location>
</feature>
<dbReference type="OrthoDB" id="21151at2759"/>
<dbReference type="GO" id="GO:0005886">
    <property type="term" value="C:plasma membrane"/>
    <property type="evidence" value="ECO:0007669"/>
    <property type="project" value="UniProtKB-SubCell"/>
</dbReference>
<keyword evidence="8" id="KW-0965">Cell junction</keyword>
<name>A0A2Z6S643_9GLOM</name>
<dbReference type="Pfam" id="PF12632">
    <property type="entry name" value="Vezatin"/>
    <property type="match status" value="1"/>
</dbReference>
<evidence type="ECO:0000256" key="2">
    <source>
        <dbReference type="ARBA" id="ARBA00004536"/>
    </source>
</evidence>
<dbReference type="InterPro" id="IPR026859">
    <property type="entry name" value="Myosin-bd"/>
</dbReference>
<comment type="caution">
    <text evidence="16">The sequence shown here is derived from an EMBL/GenBank/DDBJ whole genome shotgun (WGS) entry which is preliminary data.</text>
</comment>
<keyword evidence="7 14" id="KW-0812">Transmembrane</keyword>
<evidence type="ECO:0000256" key="14">
    <source>
        <dbReference type="SAM" id="Phobius"/>
    </source>
</evidence>
<evidence type="ECO:0000256" key="8">
    <source>
        <dbReference type="ARBA" id="ARBA00022949"/>
    </source>
</evidence>
<protein>
    <recommendedName>
        <fullName evidence="5">Vezatin</fullName>
    </recommendedName>
</protein>
<dbReference type="GO" id="GO:0017022">
    <property type="term" value="F:myosin binding"/>
    <property type="evidence" value="ECO:0007669"/>
    <property type="project" value="InterPro"/>
</dbReference>